<keyword evidence="3 5" id="KW-1133">Transmembrane helix</keyword>
<dbReference type="InterPro" id="IPR023352">
    <property type="entry name" value="MAPEG-like_dom_sf"/>
</dbReference>
<sequence length="128" mass="13981">MNPDLSILVWSVVLTFVLVLIAVLGALMQVGLLTLVANREGFPEITGWAGRACRAHLNMIENMALFIPLVLIAVIANKTNSTTLLGAQIFLWARVAHALIYIIGIPWARTATWTVSVIGLIMIFSQLL</sequence>
<evidence type="ECO:0000313" key="7">
    <source>
        <dbReference type="Proteomes" id="UP000179076"/>
    </source>
</evidence>
<keyword evidence="4 5" id="KW-0472">Membrane</keyword>
<name>A0A1F6V598_9PROT</name>
<dbReference type="EMBL" id="MFSP01000120">
    <property type="protein sequence ID" value="OGI64792.1"/>
    <property type="molecule type" value="Genomic_DNA"/>
</dbReference>
<dbReference type="SUPFAM" id="SSF161084">
    <property type="entry name" value="MAPEG domain-like"/>
    <property type="match status" value="1"/>
</dbReference>
<organism evidence="6 7">
    <name type="scientific">Candidatus Muproteobacteria bacterium RBG_16_60_9</name>
    <dbReference type="NCBI Taxonomy" id="1817755"/>
    <lineage>
        <taxon>Bacteria</taxon>
        <taxon>Pseudomonadati</taxon>
        <taxon>Pseudomonadota</taxon>
        <taxon>Candidatus Muproteobacteria</taxon>
    </lineage>
</organism>
<proteinExistence type="predicted"/>
<evidence type="ECO:0000256" key="2">
    <source>
        <dbReference type="ARBA" id="ARBA00022692"/>
    </source>
</evidence>
<dbReference type="InterPro" id="IPR001129">
    <property type="entry name" value="Membr-assoc_MAPEG"/>
</dbReference>
<evidence type="ECO:0000256" key="3">
    <source>
        <dbReference type="ARBA" id="ARBA00022989"/>
    </source>
</evidence>
<evidence type="ECO:0008006" key="8">
    <source>
        <dbReference type="Google" id="ProtNLM"/>
    </source>
</evidence>
<evidence type="ECO:0000256" key="4">
    <source>
        <dbReference type="ARBA" id="ARBA00023136"/>
    </source>
</evidence>
<dbReference type="GO" id="GO:0016020">
    <property type="term" value="C:membrane"/>
    <property type="evidence" value="ECO:0007669"/>
    <property type="project" value="UniProtKB-SubCell"/>
</dbReference>
<dbReference type="Pfam" id="PF01124">
    <property type="entry name" value="MAPEG"/>
    <property type="match status" value="1"/>
</dbReference>
<reference evidence="6 7" key="1">
    <citation type="journal article" date="2016" name="Nat. Commun.">
        <title>Thousands of microbial genomes shed light on interconnected biogeochemical processes in an aquifer system.</title>
        <authorList>
            <person name="Anantharaman K."/>
            <person name="Brown C.T."/>
            <person name="Hug L.A."/>
            <person name="Sharon I."/>
            <person name="Castelle C.J."/>
            <person name="Probst A.J."/>
            <person name="Thomas B.C."/>
            <person name="Singh A."/>
            <person name="Wilkins M.J."/>
            <person name="Karaoz U."/>
            <person name="Brodie E.L."/>
            <person name="Williams K.H."/>
            <person name="Hubbard S.S."/>
            <person name="Banfield J.F."/>
        </authorList>
    </citation>
    <scope>NUCLEOTIDE SEQUENCE [LARGE SCALE GENOMIC DNA]</scope>
</reference>
<comment type="subcellular location">
    <subcellularLocation>
        <location evidence="1">Membrane</location>
    </subcellularLocation>
</comment>
<comment type="caution">
    <text evidence="6">The sequence shown here is derived from an EMBL/GenBank/DDBJ whole genome shotgun (WGS) entry which is preliminary data.</text>
</comment>
<keyword evidence="2 5" id="KW-0812">Transmembrane</keyword>
<feature type="transmembrane region" description="Helical" evidence="5">
    <location>
        <begin position="110"/>
        <end position="127"/>
    </location>
</feature>
<evidence type="ECO:0000313" key="6">
    <source>
        <dbReference type="EMBL" id="OGI64792.1"/>
    </source>
</evidence>
<dbReference type="Proteomes" id="UP000179076">
    <property type="component" value="Unassembled WGS sequence"/>
</dbReference>
<protein>
    <recommendedName>
        <fullName evidence="8">MAPEG family protein</fullName>
    </recommendedName>
</protein>
<evidence type="ECO:0000256" key="5">
    <source>
        <dbReference type="SAM" id="Phobius"/>
    </source>
</evidence>
<feature type="transmembrane region" description="Helical" evidence="5">
    <location>
        <begin position="12"/>
        <end position="36"/>
    </location>
</feature>
<dbReference type="PANTHER" id="PTHR35371">
    <property type="entry name" value="INNER MEMBRANE PROTEIN"/>
    <property type="match status" value="1"/>
</dbReference>
<gene>
    <name evidence="6" type="ORF">A2W18_00635</name>
</gene>
<accession>A0A1F6V598</accession>
<feature type="transmembrane region" description="Helical" evidence="5">
    <location>
        <begin position="82"/>
        <end position="103"/>
    </location>
</feature>
<feature type="transmembrane region" description="Helical" evidence="5">
    <location>
        <begin position="57"/>
        <end position="76"/>
    </location>
</feature>
<evidence type="ECO:0000256" key="1">
    <source>
        <dbReference type="ARBA" id="ARBA00004370"/>
    </source>
</evidence>
<dbReference type="AlphaFoldDB" id="A0A1F6V598"/>
<dbReference type="Gene3D" id="1.20.120.550">
    <property type="entry name" value="Membrane associated eicosanoid/glutathione metabolism-like domain"/>
    <property type="match status" value="1"/>
</dbReference>
<dbReference type="PANTHER" id="PTHR35371:SF1">
    <property type="entry name" value="BLR7753 PROTEIN"/>
    <property type="match status" value="1"/>
</dbReference>